<dbReference type="Proteomes" id="UP000284395">
    <property type="component" value="Unassembled WGS sequence"/>
</dbReference>
<keyword evidence="2 9" id="KW-0813">Transport</keyword>
<evidence type="ECO:0000259" key="13">
    <source>
        <dbReference type="Pfam" id="PF07715"/>
    </source>
</evidence>
<feature type="domain" description="TonB-dependent receptor plug" evidence="13">
    <location>
        <begin position="40"/>
        <end position="161"/>
    </location>
</feature>
<dbReference type="InterPro" id="IPR036942">
    <property type="entry name" value="Beta-barrel_TonB_sf"/>
</dbReference>
<evidence type="ECO:0000256" key="11">
    <source>
        <dbReference type="RuleBase" id="RU003357"/>
    </source>
</evidence>
<dbReference type="PROSITE" id="PS01156">
    <property type="entry name" value="TONB_DEPENDENT_REC_2"/>
    <property type="match status" value="1"/>
</dbReference>
<feature type="domain" description="TonB-dependent receptor-like beta-barrel" evidence="12">
    <location>
        <begin position="423"/>
        <end position="945"/>
    </location>
</feature>
<dbReference type="InterPro" id="IPR039426">
    <property type="entry name" value="TonB-dep_rcpt-like"/>
</dbReference>
<accession>A0A420EE76</accession>
<dbReference type="Gene3D" id="2.170.130.10">
    <property type="entry name" value="TonB-dependent receptor, plug domain"/>
    <property type="match status" value="1"/>
</dbReference>
<evidence type="ECO:0000256" key="9">
    <source>
        <dbReference type="PROSITE-ProRule" id="PRU01360"/>
    </source>
</evidence>
<keyword evidence="7 9" id="KW-0472">Membrane</keyword>
<evidence type="ECO:0000256" key="2">
    <source>
        <dbReference type="ARBA" id="ARBA00022448"/>
    </source>
</evidence>
<dbReference type="InterPro" id="IPR000531">
    <property type="entry name" value="Beta-barrel_TonB"/>
</dbReference>
<evidence type="ECO:0000313" key="14">
    <source>
        <dbReference type="EMBL" id="RKF18980.1"/>
    </source>
</evidence>
<dbReference type="InterPro" id="IPR012910">
    <property type="entry name" value="Plug_dom"/>
</dbReference>
<dbReference type="SUPFAM" id="SSF56935">
    <property type="entry name" value="Porins"/>
    <property type="match status" value="1"/>
</dbReference>
<keyword evidence="3 9" id="KW-1134">Transmembrane beta strand</keyword>
<evidence type="ECO:0000256" key="7">
    <source>
        <dbReference type="ARBA" id="ARBA00023136"/>
    </source>
</evidence>
<reference evidence="14 15" key="1">
    <citation type="submission" date="2018-09" db="EMBL/GenBank/DDBJ databases">
        <title>Altererythrobacter spongiae sp. nov., isolated from a marine sponge.</title>
        <authorList>
            <person name="Zhuang L."/>
            <person name="Luo L."/>
        </authorList>
    </citation>
    <scope>NUCLEOTIDE SEQUENCE [LARGE SCALE GENOMIC DNA]</scope>
    <source>
        <strain evidence="14 15">HN-Y73</strain>
    </source>
</reference>
<comment type="subcellular location">
    <subcellularLocation>
        <location evidence="1 9">Cell outer membrane</location>
        <topology evidence="1 9">Multi-pass membrane protein</topology>
    </subcellularLocation>
</comment>
<evidence type="ECO:0000256" key="3">
    <source>
        <dbReference type="ARBA" id="ARBA00022452"/>
    </source>
</evidence>
<evidence type="ECO:0000256" key="1">
    <source>
        <dbReference type="ARBA" id="ARBA00004571"/>
    </source>
</evidence>
<comment type="caution">
    <text evidence="14">The sequence shown here is derived from an EMBL/GenBank/DDBJ whole genome shotgun (WGS) entry which is preliminary data.</text>
</comment>
<dbReference type="Pfam" id="PF07715">
    <property type="entry name" value="Plug"/>
    <property type="match status" value="1"/>
</dbReference>
<proteinExistence type="inferred from homology"/>
<evidence type="ECO:0000256" key="4">
    <source>
        <dbReference type="ARBA" id="ARBA00022692"/>
    </source>
</evidence>
<evidence type="ECO:0000256" key="8">
    <source>
        <dbReference type="ARBA" id="ARBA00023237"/>
    </source>
</evidence>
<evidence type="ECO:0000256" key="6">
    <source>
        <dbReference type="ARBA" id="ARBA00023077"/>
    </source>
</evidence>
<dbReference type="EMBL" id="RAPF01000008">
    <property type="protein sequence ID" value="RKF18980.1"/>
    <property type="molecule type" value="Genomic_DNA"/>
</dbReference>
<keyword evidence="8 9" id="KW-0998">Cell outer membrane</keyword>
<dbReference type="InterPro" id="IPR037066">
    <property type="entry name" value="Plug_dom_sf"/>
</dbReference>
<feature type="short sequence motif" description="TonB C-terminal box" evidence="10">
    <location>
        <begin position="962"/>
        <end position="979"/>
    </location>
</feature>
<evidence type="ECO:0000259" key="12">
    <source>
        <dbReference type="Pfam" id="PF00593"/>
    </source>
</evidence>
<protein>
    <submittedName>
        <fullName evidence="14">TonB-dependent receptor</fullName>
    </submittedName>
</protein>
<sequence length="979" mass="105211">MGAMGVAHAQEAVTGADEDGQDAIVVIGSQIKNSAVAGTLPVSVVGQDDIDAIAPSSVADLMQALPANGTMNFNGTDTVGGGVHSARGDVASVNLRSIGSGNTLVLLNGRRLVQHPGFQTEDSVPVTTVNMNAVPITGIERVEVLHDGAAALYGSDAVAGVVNTVLDDKYEGMELGGEFGFAENTSKERYRLNFQGGWGFNEGRSHVTLALSYYKATMLEATELPYAANADRRPLVEDTEFAGDTSFDNRSISTPWAQLVASQAVDGLTSSGGAFHFQPVGMSGCTSGNLGNDSCIASGTVQRDLRYNVNQSRTMSPGVERGNAFATFTHDLGGAEFYAEGGYYRARTKEHRAESSKLTSANFTVSRDAYWNPFGAVGNPNRISGFDIPAEGLDLTLERYRVIDAGFRDIQVDNESFRMLGGFRGDLGDWSWDTAALYSEATTKDITFDRVSNSLFSQAINRTDDSAYNIFNGGDPDSPNWGDATPNPQSAIDSFLVDVKRKDKTSLALADFKVSNGTLLALPGGDLGVAAGVEWRRTSYSDDYDDRLDGTINFIDSVTGELGNVSDVMGSSSQPDSSGSRNVLSAFAELAVPIVSPDMNVPLMQSLNLQVAGRFEHYSDVGDVFKPKFAASWEVVDALKLRASYAEGFRAPNLEQLHNPLSTRVSTVIDYYRCQAAVNKGDIPTLAGCSGNDSVEELRYGNSELKPETNTSYSFGAVFTPLRNLTFTADYWHIEQRNLVGLFGAENHAALDYAMLASGEGPNPNIIRADVTADDIAYYAGSGLDPLGGIVQVTDLFTNLDSRVTEGLDLGLYYALPDTGIGRFDFKLNGSYLIKANQGLSAQAEQIVDVLGDAVNLEAVGDLMELNGRPEWQASGTVTWRSGNGWGAGLFGRYVGKYYDTSVTQNETGAFWPVDDWFTMNAYVQYQLQDGALEGSRVRLGVRNLLDSDPPLVDATYGYDASMHSAEGRFFYASLLAKF</sequence>
<dbReference type="OrthoDB" id="7614575at2"/>
<dbReference type="Gene3D" id="2.40.170.20">
    <property type="entry name" value="TonB-dependent receptor, beta-barrel domain"/>
    <property type="match status" value="1"/>
</dbReference>
<organism evidence="14 15">
    <name type="scientific">Altericroceibacterium spongiae</name>
    <dbReference type="NCBI Taxonomy" id="2320269"/>
    <lineage>
        <taxon>Bacteria</taxon>
        <taxon>Pseudomonadati</taxon>
        <taxon>Pseudomonadota</taxon>
        <taxon>Alphaproteobacteria</taxon>
        <taxon>Sphingomonadales</taxon>
        <taxon>Erythrobacteraceae</taxon>
        <taxon>Altericroceibacterium</taxon>
    </lineage>
</organism>
<evidence type="ECO:0000256" key="5">
    <source>
        <dbReference type="ARBA" id="ARBA00022729"/>
    </source>
</evidence>
<comment type="similarity">
    <text evidence="9 11">Belongs to the TonB-dependent receptor family.</text>
</comment>
<dbReference type="InterPro" id="IPR010917">
    <property type="entry name" value="TonB_rcpt_CS"/>
</dbReference>
<keyword evidence="6 11" id="KW-0798">TonB box</keyword>
<dbReference type="PROSITE" id="PS52016">
    <property type="entry name" value="TONB_DEPENDENT_REC_3"/>
    <property type="match status" value="1"/>
</dbReference>
<name>A0A420EE76_9SPHN</name>
<keyword evidence="5" id="KW-0732">Signal</keyword>
<keyword evidence="15" id="KW-1185">Reference proteome</keyword>
<gene>
    <name evidence="14" type="ORF">D6851_14195</name>
</gene>
<dbReference type="GO" id="GO:0009279">
    <property type="term" value="C:cell outer membrane"/>
    <property type="evidence" value="ECO:0007669"/>
    <property type="project" value="UniProtKB-SubCell"/>
</dbReference>
<evidence type="ECO:0000256" key="10">
    <source>
        <dbReference type="PROSITE-ProRule" id="PRU10144"/>
    </source>
</evidence>
<evidence type="ECO:0000313" key="15">
    <source>
        <dbReference type="Proteomes" id="UP000284395"/>
    </source>
</evidence>
<dbReference type="AlphaFoldDB" id="A0A420EE76"/>
<keyword evidence="14" id="KW-0675">Receptor</keyword>
<keyword evidence="4 9" id="KW-0812">Transmembrane</keyword>
<dbReference type="PANTHER" id="PTHR47234:SF2">
    <property type="entry name" value="TONB-DEPENDENT RECEPTOR"/>
    <property type="match status" value="1"/>
</dbReference>
<dbReference type="PANTHER" id="PTHR47234">
    <property type="match status" value="1"/>
</dbReference>
<dbReference type="Pfam" id="PF00593">
    <property type="entry name" value="TonB_dep_Rec_b-barrel"/>
    <property type="match status" value="1"/>
</dbReference>